<keyword evidence="1" id="KW-1133">Transmembrane helix</keyword>
<comment type="caution">
    <text evidence="2">The sequence shown here is derived from an EMBL/GenBank/DDBJ whole genome shotgun (WGS) entry which is preliminary data.</text>
</comment>
<feature type="transmembrane region" description="Helical" evidence="1">
    <location>
        <begin position="375"/>
        <end position="395"/>
    </location>
</feature>
<sequence>MAWLRDVAARTSARLVPLGARLRARFGFGTRRGVANATVAVSLLCALLSLLRGQDANWDLRNYHVYNAWALLEGRLGIDLAPAQMQSYFVPLLDVPYFLLVQHAPAPLAGVLLGLLHGLAFLPVAWIAWRALATDPRRDWLAPLLALAGLASAAFLSELGNTMGDASTAALVLGALALAAPRADGRWRSGPIALAGVLLGMAVALKLTNAIYAVALGVAMLAPVQPWRARLRMATWLTLVALATFAVLAGPWLYRVWSAFGNPLFPQFNAWFQAPLAAPVAVADTRWLPQGWGEALLRPLLFTANPYLVSEIALLQVVWALLYVAAIGALVRWALVRRDGRAVAPAAEAAVRRMLAVFFAVAFVVWLAMFSIHRYLVVLELLAPLVLWLLLHYLLPARAAARGAAVAIVLASLVALAGWNDWGHAGWSRTAFRVQAPPGPAVGTVLLVGGEPQAWRIPYLPPGPAYASVGSNFPESPAYAARIGELVRGGSGGIAAILPVAVDRRADSIDRRNLWAGRLGLDAGDCPLLRRLAGRSRSLQLIEPAQSPSGRCRLAPAADRVLATDRANEAIVADAAPVLARYGLQLDPAACVQRESWIGTQPHPYRWCPLVVVAPGAGG</sequence>
<gene>
    <name evidence="2" type="ORF">ACFQ2N_14865</name>
</gene>
<feature type="transmembrane region" description="Helical" evidence="1">
    <location>
        <begin position="401"/>
        <end position="419"/>
    </location>
</feature>
<accession>A0ABW3M0E5</accession>
<dbReference type="RefSeq" id="WP_162377218.1">
    <property type="nucleotide sequence ID" value="NZ_JBHTKN010000012.1"/>
</dbReference>
<evidence type="ECO:0000256" key="1">
    <source>
        <dbReference type="SAM" id="Phobius"/>
    </source>
</evidence>
<feature type="transmembrane region" description="Helical" evidence="1">
    <location>
        <begin position="233"/>
        <end position="254"/>
    </location>
</feature>
<name>A0ABW3M0E5_9GAMM</name>
<dbReference type="EMBL" id="JBHTKN010000012">
    <property type="protein sequence ID" value="MFD1043633.1"/>
    <property type="molecule type" value="Genomic_DNA"/>
</dbReference>
<feature type="transmembrane region" description="Helical" evidence="1">
    <location>
        <begin position="350"/>
        <end position="368"/>
    </location>
</feature>
<feature type="transmembrane region" description="Helical" evidence="1">
    <location>
        <begin position="192"/>
        <end position="221"/>
    </location>
</feature>
<protein>
    <submittedName>
        <fullName evidence="2">Glycosyltransferase 87 family protein</fullName>
    </submittedName>
</protein>
<organism evidence="2 3">
    <name type="scientific">Pseudoxanthomonas kaohsiungensis</name>
    <dbReference type="NCBI Taxonomy" id="283923"/>
    <lineage>
        <taxon>Bacteria</taxon>
        <taxon>Pseudomonadati</taxon>
        <taxon>Pseudomonadota</taxon>
        <taxon>Gammaproteobacteria</taxon>
        <taxon>Lysobacterales</taxon>
        <taxon>Lysobacteraceae</taxon>
        <taxon>Pseudoxanthomonas</taxon>
    </lineage>
</organism>
<feature type="transmembrane region" description="Helical" evidence="1">
    <location>
        <begin position="140"/>
        <end position="157"/>
    </location>
</feature>
<feature type="transmembrane region" description="Helical" evidence="1">
    <location>
        <begin position="307"/>
        <end position="330"/>
    </location>
</feature>
<evidence type="ECO:0000313" key="2">
    <source>
        <dbReference type="EMBL" id="MFD1043633.1"/>
    </source>
</evidence>
<dbReference type="Proteomes" id="UP001597033">
    <property type="component" value="Unassembled WGS sequence"/>
</dbReference>
<proteinExistence type="predicted"/>
<feature type="transmembrane region" description="Helical" evidence="1">
    <location>
        <begin position="33"/>
        <end position="51"/>
    </location>
</feature>
<reference evidence="3" key="1">
    <citation type="journal article" date="2019" name="Int. J. Syst. Evol. Microbiol.">
        <title>The Global Catalogue of Microorganisms (GCM) 10K type strain sequencing project: providing services to taxonomists for standard genome sequencing and annotation.</title>
        <authorList>
            <consortium name="The Broad Institute Genomics Platform"/>
            <consortium name="The Broad Institute Genome Sequencing Center for Infectious Disease"/>
            <person name="Wu L."/>
            <person name="Ma J."/>
        </authorList>
    </citation>
    <scope>NUCLEOTIDE SEQUENCE [LARGE SCALE GENOMIC DNA]</scope>
    <source>
        <strain evidence="3">CCUG 55854</strain>
    </source>
</reference>
<evidence type="ECO:0000313" key="3">
    <source>
        <dbReference type="Proteomes" id="UP001597033"/>
    </source>
</evidence>
<keyword evidence="1" id="KW-0472">Membrane</keyword>
<keyword evidence="3" id="KW-1185">Reference proteome</keyword>
<keyword evidence="1" id="KW-0812">Transmembrane</keyword>
<feature type="transmembrane region" description="Helical" evidence="1">
    <location>
        <begin position="106"/>
        <end position="128"/>
    </location>
</feature>